<dbReference type="Pfam" id="PF14016">
    <property type="entry name" value="DUF4232"/>
    <property type="match status" value="1"/>
</dbReference>
<reference evidence="3" key="1">
    <citation type="submission" date="2021-04" db="EMBL/GenBank/DDBJ databases">
        <title>Genome based classification of Actinospica acidithermotolerans sp. nov., an actinobacterium isolated from an Indonesian hot spring.</title>
        <authorList>
            <person name="Kusuma A.B."/>
            <person name="Putra K.E."/>
            <person name="Nafisah S."/>
            <person name="Loh J."/>
            <person name="Nouioui I."/>
            <person name="Goodfellow M."/>
        </authorList>
    </citation>
    <scope>NUCLEOTIDE SEQUENCE</scope>
    <source>
        <strain evidence="3">DSM 45618</strain>
    </source>
</reference>
<dbReference type="Proteomes" id="UP000677913">
    <property type="component" value="Unassembled WGS sequence"/>
</dbReference>
<dbReference type="AlphaFoldDB" id="A0A8J7WTR7"/>
<dbReference type="EMBL" id="JAGSXH010000104">
    <property type="protein sequence ID" value="MBS2965852.1"/>
    <property type="molecule type" value="Genomic_DNA"/>
</dbReference>
<keyword evidence="4" id="KW-1185">Reference proteome</keyword>
<evidence type="ECO:0000259" key="2">
    <source>
        <dbReference type="Pfam" id="PF14016"/>
    </source>
</evidence>
<comment type="caution">
    <text evidence="3">The sequence shown here is derived from an EMBL/GenBank/DDBJ whole genome shotgun (WGS) entry which is preliminary data.</text>
</comment>
<proteinExistence type="predicted"/>
<evidence type="ECO:0000256" key="1">
    <source>
        <dbReference type="SAM" id="MobiDB-lite"/>
    </source>
</evidence>
<organism evidence="3 4">
    <name type="scientific">Actinocrinis puniceicyclus</name>
    <dbReference type="NCBI Taxonomy" id="977794"/>
    <lineage>
        <taxon>Bacteria</taxon>
        <taxon>Bacillati</taxon>
        <taxon>Actinomycetota</taxon>
        <taxon>Actinomycetes</taxon>
        <taxon>Catenulisporales</taxon>
        <taxon>Actinospicaceae</taxon>
        <taxon>Actinocrinis</taxon>
    </lineage>
</organism>
<feature type="domain" description="DUF4232" evidence="2">
    <location>
        <begin position="116"/>
        <end position="253"/>
    </location>
</feature>
<name>A0A8J7WTR7_9ACTN</name>
<dbReference type="RefSeq" id="WP_211470333.1">
    <property type="nucleotide sequence ID" value="NZ_JAGSXH010000104.1"/>
</dbReference>
<gene>
    <name evidence="3" type="ORF">KGA66_22565</name>
</gene>
<accession>A0A8J7WTR7</accession>
<feature type="non-terminal residue" evidence="3">
    <location>
        <position position="1"/>
    </location>
</feature>
<evidence type="ECO:0000313" key="4">
    <source>
        <dbReference type="Proteomes" id="UP000677913"/>
    </source>
</evidence>
<sequence length="262" mass="25618">FGGGPLVAAQAAAYPRGGAMGIGAAVGGIDSGREIMDRKFEWAIGGVLTAAALTAGIVAGCGASSSGNGPSASATESGGPSALAGPSVGAVTLPAPSASTSAGGRSALPPDKVPQCHTVDLSPSVSIVPGSQGAGHELMNIRLANTSGRTCTVYGYPGMKLEDANGSGQATTVTRNRSMAPKTIVVPNGGSVATTARFDFDIPAADESQTGNCEAPSVYLQITPPDETTQLSASIGGGPITVCEHGALDVLPFVAGPKGANQ</sequence>
<feature type="region of interest" description="Disordered" evidence="1">
    <location>
        <begin position="66"/>
        <end position="111"/>
    </location>
</feature>
<evidence type="ECO:0000313" key="3">
    <source>
        <dbReference type="EMBL" id="MBS2965852.1"/>
    </source>
</evidence>
<protein>
    <submittedName>
        <fullName evidence="3">DUF4232 domain-containing protein</fullName>
    </submittedName>
</protein>
<dbReference type="InterPro" id="IPR025326">
    <property type="entry name" value="DUF4232"/>
</dbReference>